<dbReference type="Proteomes" id="UP000323583">
    <property type="component" value="Unassembled WGS sequence"/>
</dbReference>
<evidence type="ECO:0000313" key="6">
    <source>
        <dbReference type="Proteomes" id="UP000323583"/>
    </source>
</evidence>
<dbReference type="Pfam" id="PF03466">
    <property type="entry name" value="LysR_substrate"/>
    <property type="match status" value="1"/>
</dbReference>
<dbReference type="InterPro" id="IPR000847">
    <property type="entry name" value="LysR_HTH_N"/>
</dbReference>
<keyword evidence="4" id="KW-0804">Transcription</keyword>
<reference evidence="5 6" key="1">
    <citation type="submission" date="2019-06" db="EMBL/GenBank/DDBJ databases">
        <title>Vibrio cholerae phylogeny based on whole-genome sequencing reveals genetic diversity and population strucutre.</title>
        <authorList>
            <person name="Zhiqiu Y."/>
            <person name="Bin L."/>
            <person name="Lingyan J."/>
        </authorList>
    </citation>
    <scope>NUCLEOTIDE SEQUENCE [LARGE SCALE GENOMIC DNA]</scope>
    <source>
        <strain evidence="5 6">N2768</strain>
    </source>
</reference>
<dbReference type="Gene3D" id="3.40.190.290">
    <property type="match status" value="1"/>
</dbReference>
<dbReference type="EMBL" id="VSGZ01000035">
    <property type="protein sequence ID" value="TXY91776.1"/>
    <property type="molecule type" value="Genomic_DNA"/>
</dbReference>
<sequence length="324" mass="36347">MCDSFNIRQMEAFRAVIKHGSVSRAANSLFITQSAVSKLISALEEDVELTLFERRSGRLQPTPAALKLYEHSDRVFTELSQLGREIKLLKNEGPRVFSIGLLPVLASRYSAEVCKAFRERHPTVHLSLMTGNSAMIKDLLISRKLDVGIISTPINHPAFVSESVLGSSLVCVMPQDHPLTSKEVIHVQDLHQFEFVDYNPNDQCSAVQSKIFDQFNCRPKLTINATTASLVMNLVESGFGVGLVHPATAYWRKTALCIKPFLPQTPISYYFCHDQNLHNADLIQSFTECMHQVHAQTFDIQCNKMHNVYPKTAEYSSPDHTTPA</sequence>
<dbReference type="InterPro" id="IPR036388">
    <property type="entry name" value="WH-like_DNA-bd_sf"/>
</dbReference>
<dbReference type="PANTHER" id="PTHR30427">
    <property type="entry name" value="TRANSCRIPTIONAL ACTIVATOR PROTEIN LYSR"/>
    <property type="match status" value="1"/>
</dbReference>
<dbReference type="PANTHER" id="PTHR30427:SF1">
    <property type="entry name" value="TRANSCRIPTIONAL ACTIVATOR PROTEIN LYSR"/>
    <property type="match status" value="1"/>
</dbReference>
<dbReference type="SUPFAM" id="SSF53850">
    <property type="entry name" value="Periplasmic binding protein-like II"/>
    <property type="match status" value="1"/>
</dbReference>
<evidence type="ECO:0000256" key="3">
    <source>
        <dbReference type="ARBA" id="ARBA00023125"/>
    </source>
</evidence>
<comment type="caution">
    <text evidence="5">The sequence shown here is derived from an EMBL/GenBank/DDBJ whole genome shotgun (WGS) entry which is preliminary data.</text>
</comment>
<comment type="similarity">
    <text evidence="1">Belongs to the LysR transcriptional regulatory family.</text>
</comment>
<dbReference type="RefSeq" id="WP_000332904.1">
    <property type="nucleotide sequence ID" value="NZ_CP132189.1"/>
</dbReference>
<protein>
    <submittedName>
        <fullName evidence="5">LysR family transcriptional regulator</fullName>
    </submittedName>
</protein>
<evidence type="ECO:0000256" key="1">
    <source>
        <dbReference type="ARBA" id="ARBA00009437"/>
    </source>
</evidence>
<evidence type="ECO:0000313" key="5">
    <source>
        <dbReference type="EMBL" id="TXY91776.1"/>
    </source>
</evidence>
<dbReference type="Pfam" id="PF00126">
    <property type="entry name" value="HTH_1"/>
    <property type="match status" value="1"/>
</dbReference>
<dbReference type="PRINTS" id="PR00039">
    <property type="entry name" value="HTHLYSR"/>
</dbReference>
<dbReference type="InterPro" id="IPR005119">
    <property type="entry name" value="LysR_subst-bd"/>
</dbReference>
<keyword evidence="2" id="KW-0805">Transcription regulation</keyword>
<dbReference type="GO" id="GO:0010628">
    <property type="term" value="P:positive regulation of gene expression"/>
    <property type="evidence" value="ECO:0007669"/>
    <property type="project" value="TreeGrafter"/>
</dbReference>
<accession>A0A5C9QJV6</accession>
<dbReference type="GO" id="GO:0003700">
    <property type="term" value="F:DNA-binding transcription factor activity"/>
    <property type="evidence" value="ECO:0007669"/>
    <property type="project" value="InterPro"/>
</dbReference>
<name>A0A5C9QJV6_VIBCL</name>
<dbReference type="Gene3D" id="1.10.10.10">
    <property type="entry name" value="Winged helix-like DNA-binding domain superfamily/Winged helix DNA-binding domain"/>
    <property type="match status" value="1"/>
</dbReference>
<dbReference type="InterPro" id="IPR036390">
    <property type="entry name" value="WH_DNA-bd_sf"/>
</dbReference>
<dbReference type="AlphaFoldDB" id="A0A5C9QJV6"/>
<proteinExistence type="inferred from homology"/>
<gene>
    <name evidence="5" type="ORF">FXE67_07220</name>
</gene>
<keyword evidence="3" id="KW-0238">DNA-binding</keyword>
<dbReference type="GO" id="GO:0043565">
    <property type="term" value="F:sequence-specific DNA binding"/>
    <property type="evidence" value="ECO:0007669"/>
    <property type="project" value="TreeGrafter"/>
</dbReference>
<evidence type="ECO:0000256" key="4">
    <source>
        <dbReference type="ARBA" id="ARBA00023163"/>
    </source>
</evidence>
<organism evidence="5 6">
    <name type="scientific">Vibrio cholerae</name>
    <dbReference type="NCBI Taxonomy" id="666"/>
    <lineage>
        <taxon>Bacteria</taxon>
        <taxon>Pseudomonadati</taxon>
        <taxon>Pseudomonadota</taxon>
        <taxon>Gammaproteobacteria</taxon>
        <taxon>Vibrionales</taxon>
        <taxon>Vibrionaceae</taxon>
        <taxon>Vibrio</taxon>
    </lineage>
</organism>
<dbReference type="PROSITE" id="PS50931">
    <property type="entry name" value="HTH_LYSR"/>
    <property type="match status" value="1"/>
</dbReference>
<dbReference type="SUPFAM" id="SSF46785">
    <property type="entry name" value="Winged helix' DNA-binding domain"/>
    <property type="match status" value="1"/>
</dbReference>
<evidence type="ECO:0000256" key="2">
    <source>
        <dbReference type="ARBA" id="ARBA00023015"/>
    </source>
</evidence>